<dbReference type="Proteomes" id="UP000065220">
    <property type="component" value="Chromosome"/>
</dbReference>
<evidence type="ECO:0000313" key="9">
    <source>
        <dbReference type="EMBL" id="AMD88099.1"/>
    </source>
</evidence>
<organism evidence="9 10">
    <name type="scientific">Actinomyces radicidentis</name>
    <dbReference type="NCBI Taxonomy" id="111015"/>
    <lineage>
        <taxon>Bacteria</taxon>
        <taxon>Bacillati</taxon>
        <taxon>Actinomycetota</taxon>
        <taxon>Actinomycetes</taxon>
        <taxon>Actinomycetales</taxon>
        <taxon>Actinomycetaceae</taxon>
        <taxon>Actinomyces</taxon>
    </lineage>
</organism>
<name>A0A120KLG0_ACTRD</name>
<feature type="region of interest" description="Disordered" evidence="6">
    <location>
        <begin position="63"/>
        <end position="83"/>
    </location>
</feature>
<dbReference type="EC" id="5.2.1.8" evidence="2 5"/>
<dbReference type="EMBL" id="CP014228">
    <property type="protein sequence ID" value="AMD88099.1"/>
    <property type="molecule type" value="Genomic_DNA"/>
</dbReference>
<dbReference type="RefSeq" id="WP_067943387.1">
    <property type="nucleotide sequence ID" value="NZ_CP014228.1"/>
</dbReference>
<keyword evidence="10" id="KW-1185">Reference proteome</keyword>
<gene>
    <name evidence="9" type="ORF">AXF14_11595</name>
</gene>
<dbReference type="GO" id="GO:0003755">
    <property type="term" value="F:peptidyl-prolyl cis-trans isomerase activity"/>
    <property type="evidence" value="ECO:0007669"/>
    <property type="project" value="UniProtKB-KW"/>
</dbReference>
<proteinExistence type="predicted"/>
<dbReference type="InterPro" id="IPR044609">
    <property type="entry name" value="FKBP2/11"/>
</dbReference>
<accession>A0A120KLG0</accession>
<feature type="domain" description="PPIase FKBP-type" evidence="8">
    <location>
        <begin position="104"/>
        <end position="190"/>
    </location>
</feature>
<keyword evidence="7" id="KW-0732">Signal</keyword>
<dbReference type="PROSITE" id="PS50059">
    <property type="entry name" value="FKBP_PPIASE"/>
    <property type="match status" value="1"/>
</dbReference>
<evidence type="ECO:0000256" key="4">
    <source>
        <dbReference type="ARBA" id="ARBA00023235"/>
    </source>
</evidence>
<evidence type="ECO:0000256" key="7">
    <source>
        <dbReference type="SAM" id="SignalP"/>
    </source>
</evidence>
<dbReference type="Pfam" id="PF00254">
    <property type="entry name" value="FKBP_C"/>
    <property type="match status" value="1"/>
</dbReference>
<evidence type="ECO:0000256" key="2">
    <source>
        <dbReference type="ARBA" id="ARBA00013194"/>
    </source>
</evidence>
<dbReference type="KEGG" id="ard:AXF14_11595"/>
<evidence type="ECO:0000256" key="1">
    <source>
        <dbReference type="ARBA" id="ARBA00000971"/>
    </source>
</evidence>
<sequence length="335" mass="33508">MRRTPLALSSLALAATLALAGCSGSSSSSASASASASGNATAAATVAQNVQCSDLAIDSDSDALPAASGDAGSEPTLKWSSDSAPTNLTVKTLEKGSGAEVTETDFVKAAYAGWQWGSDTVFDSSYQRGSATTFSLGSVISGWRCGLSGHHVGDRVEMSIPASLAYGDSASSSGAPTGPLVFVVEITGSHSTKDLASGTKDAALVGEDELSKRGITVSGDLGAAATIKVNDGAAQPTQTEVIVLARGTGPAITAKDSLLVNMAYTDWSNSGTQSSWDADQAQPIDMATATGLTDLVGVPVGSRVVVLLPGSTSTADTSGTSTSAYAYVMDIEAAM</sequence>
<dbReference type="OrthoDB" id="25996at2"/>
<keyword evidence="3 5" id="KW-0697">Rotamase</keyword>
<dbReference type="SUPFAM" id="SSF54534">
    <property type="entry name" value="FKBP-like"/>
    <property type="match status" value="1"/>
</dbReference>
<dbReference type="AlphaFoldDB" id="A0A120KLG0"/>
<evidence type="ECO:0000313" key="10">
    <source>
        <dbReference type="Proteomes" id="UP000065220"/>
    </source>
</evidence>
<evidence type="ECO:0000256" key="5">
    <source>
        <dbReference type="PROSITE-ProRule" id="PRU00277"/>
    </source>
</evidence>
<dbReference type="InterPro" id="IPR046357">
    <property type="entry name" value="PPIase_dom_sf"/>
</dbReference>
<evidence type="ECO:0000256" key="6">
    <source>
        <dbReference type="SAM" id="MobiDB-lite"/>
    </source>
</evidence>
<evidence type="ECO:0000259" key="8">
    <source>
        <dbReference type="PROSITE" id="PS50059"/>
    </source>
</evidence>
<evidence type="ECO:0000256" key="3">
    <source>
        <dbReference type="ARBA" id="ARBA00023110"/>
    </source>
</evidence>
<reference evidence="10" key="1">
    <citation type="submission" date="2016-02" db="EMBL/GenBank/DDBJ databases">
        <authorList>
            <person name="Holder M.E."/>
            <person name="Ajami N.J."/>
            <person name="Petrosino J.F."/>
        </authorList>
    </citation>
    <scope>NUCLEOTIDE SEQUENCE [LARGE SCALE GENOMIC DNA]</scope>
    <source>
        <strain evidence="10">CCUG 36733</strain>
    </source>
</reference>
<dbReference type="PROSITE" id="PS51257">
    <property type="entry name" value="PROKAR_LIPOPROTEIN"/>
    <property type="match status" value="1"/>
</dbReference>
<dbReference type="PANTHER" id="PTHR45779:SF7">
    <property type="entry name" value="PEPTIDYLPROLYL ISOMERASE"/>
    <property type="match status" value="1"/>
</dbReference>
<dbReference type="PANTHER" id="PTHR45779">
    <property type="entry name" value="PEPTIDYLPROLYL ISOMERASE"/>
    <property type="match status" value="1"/>
</dbReference>
<feature type="compositionally biased region" description="Low complexity" evidence="6">
    <location>
        <begin position="63"/>
        <end position="73"/>
    </location>
</feature>
<keyword evidence="4 5" id="KW-0413">Isomerase</keyword>
<dbReference type="InterPro" id="IPR001179">
    <property type="entry name" value="PPIase_FKBP_dom"/>
</dbReference>
<dbReference type="Gene3D" id="3.10.50.40">
    <property type="match status" value="1"/>
</dbReference>
<feature type="chain" id="PRO_5039221703" description="peptidylprolyl isomerase" evidence="7">
    <location>
        <begin position="21"/>
        <end position="335"/>
    </location>
</feature>
<dbReference type="STRING" id="111015.AXF14_11595"/>
<comment type="catalytic activity">
    <reaction evidence="1 5">
        <text>[protein]-peptidylproline (omega=180) = [protein]-peptidylproline (omega=0)</text>
        <dbReference type="Rhea" id="RHEA:16237"/>
        <dbReference type="Rhea" id="RHEA-COMP:10747"/>
        <dbReference type="Rhea" id="RHEA-COMP:10748"/>
        <dbReference type="ChEBI" id="CHEBI:83833"/>
        <dbReference type="ChEBI" id="CHEBI:83834"/>
        <dbReference type="EC" id="5.2.1.8"/>
    </reaction>
</comment>
<protein>
    <recommendedName>
        <fullName evidence="2 5">peptidylprolyl isomerase</fullName>
        <ecNumber evidence="2 5">5.2.1.8</ecNumber>
    </recommendedName>
</protein>
<feature type="signal peptide" evidence="7">
    <location>
        <begin position="1"/>
        <end position="20"/>
    </location>
</feature>